<protein>
    <recommendedName>
        <fullName evidence="3">Histidine phosphatase family protein</fullName>
    </recommendedName>
</protein>
<dbReference type="KEGG" id="lsp:Bsph_4468"/>
<sequence length="203" mass="23531">MIWDYLMTYYSNKTTFSRREAFMSNIYVIRHCLAQGQSPDAPLTQTGMRQADSLADFFKDTTIHRILSSPFLRAVQSIEAISKEKGIQIEIDHRLSERLLSTKDLPDWYEKLQATFMDMDLSFDGGESSKEAMDRIVNVVEEAVARNVENTLLVSHGNIITLLLKHYNKDIDFQCWKDLSNPDVFVLQVKHNNIVIERVWNPQ</sequence>
<proteinExistence type="predicted"/>
<dbReference type="SUPFAM" id="SSF53254">
    <property type="entry name" value="Phosphoglycerate mutase-like"/>
    <property type="match status" value="1"/>
</dbReference>
<gene>
    <name evidence="1" type="ordered locus">Bsph_4468</name>
</gene>
<dbReference type="InterPro" id="IPR013078">
    <property type="entry name" value="His_Pase_superF_clade-1"/>
</dbReference>
<dbReference type="Proteomes" id="UP000002164">
    <property type="component" value="Chromosome"/>
</dbReference>
<reference evidence="1 2" key="1">
    <citation type="journal article" date="2008" name="J. Bacteriol.">
        <title>Complete genome sequence of the mosquitocidal bacterium Bacillus sphaericus C3-41 and comparison with those of closely related Bacillus species.</title>
        <authorList>
            <person name="Hu X."/>
            <person name="Fan W."/>
            <person name="Han B."/>
            <person name="Liu H."/>
            <person name="Zheng D."/>
            <person name="Li Q."/>
            <person name="Dong W."/>
            <person name="Yan J."/>
            <person name="Gao M."/>
            <person name="Berry C."/>
            <person name="Yuan Z."/>
        </authorList>
    </citation>
    <scope>NUCLEOTIDE SEQUENCE [LARGE SCALE GENOMIC DNA]</scope>
    <source>
        <strain evidence="1 2">C3-41</strain>
    </source>
</reference>
<dbReference type="CDD" id="cd07067">
    <property type="entry name" value="HP_PGM_like"/>
    <property type="match status" value="1"/>
</dbReference>
<dbReference type="Gene3D" id="3.40.50.1240">
    <property type="entry name" value="Phosphoglycerate mutase-like"/>
    <property type="match status" value="1"/>
</dbReference>
<dbReference type="Pfam" id="PF00300">
    <property type="entry name" value="His_Phos_1"/>
    <property type="match status" value="1"/>
</dbReference>
<dbReference type="AlphaFoldDB" id="B1HZR0"/>
<accession>B1HZR0</accession>
<dbReference type="EnsemblBacteria" id="ACA41919">
    <property type="protein sequence ID" value="ACA41919"/>
    <property type="gene ID" value="Bsph_4468"/>
</dbReference>
<evidence type="ECO:0000313" key="1">
    <source>
        <dbReference type="EMBL" id="ACA41919.1"/>
    </source>
</evidence>
<dbReference type="InterPro" id="IPR029033">
    <property type="entry name" value="His_PPase_superfam"/>
</dbReference>
<dbReference type="HOGENOM" id="CLU_033323_12_2_9"/>
<evidence type="ECO:0008006" key="3">
    <source>
        <dbReference type="Google" id="ProtNLM"/>
    </source>
</evidence>
<name>B1HZR0_LYSSC</name>
<dbReference type="PANTHER" id="PTHR48100:SF1">
    <property type="entry name" value="HISTIDINE PHOSPHATASE FAMILY PROTEIN-RELATED"/>
    <property type="match status" value="1"/>
</dbReference>
<dbReference type="PANTHER" id="PTHR48100">
    <property type="entry name" value="BROAD-SPECIFICITY PHOSPHATASE YOR283W-RELATED"/>
    <property type="match status" value="1"/>
</dbReference>
<dbReference type="GO" id="GO:0005737">
    <property type="term" value="C:cytoplasm"/>
    <property type="evidence" value="ECO:0007669"/>
    <property type="project" value="TreeGrafter"/>
</dbReference>
<dbReference type="GO" id="GO:0016791">
    <property type="term" value="F:phosphatase activity"/>
    <property type="evidence" value="ECO:0007669"/>
    <property type="project" value="TreeGrafter"/>
</dbReference>
<organism evidence="1 2">
    <name type="scientific">Lysinibacillus sphaericus (strain C3-41)</name>
    <dbReference type="NCBI Taxonomy" id="444177"/>
    <lineage>
        <taxon>Bacteria</taxon>
        <taxon>Bacillati</taxon>
        <taxon>Bacillota</taxon>
        <taxon>Bacilli</taxon>
        <taxon>Bacillales</taxon>
        <taxon>Bacillaceae</taxon>
        <taxon>Lysinibacillus</taxon>
    </lineage>
</organism>
<evidence type="ECO:0000313" key="2">
    <source>
        <dbReference type="Proteomes" id="UP000002164"/>
    </source>
</evidence>
<dbReference type="EMBL" id="CP000817">
    <property type="protein sequence ID" value="ACA41919.1"/>
    <property type="molecule type" value="Genomic_DNA"/>
</dbReference>
<dbReference type="InterPro" id="IPR050275">
    <property type="entry name" value="PGM_Phosphatase"/>
</dbReference>
<dbReference type="SMART" id="SM00855">
    <property type="entry name" value="PGAM"/>
    <property type="match status" value="1"/>
</dbReference>